<dbReference type="RefSeq" id="WP_169148483.1">
    <property type="nucleotide sequence ID" value="NZ_JABBGA010000042.1"/>
</dbReference>
<dbReference type="AlphaFoldDB" id="A0A848GCD5"/>
<dbReference type="PANTHER" id="PTHR33121">
    <property type="entry name" value="CYCLIC DI-GMP PHOSPHODIESTERASE PDEF"/>
    <property type="match status" value="1"/>
</dbReference>
<dbReference type="Gene3D" id="3.20.20.450">
    <property type="entry name" value="EAL domain"/>
    <property type="match status" value="1"/>
</dbReference>
<name>A0A848GCD5_9RHOO</name>
<accession>A0A848GCD5</accession>
<dbReference type="Pfam" id="PF00563">
    <property type="entry name" value="EAL"/>
    <property type="match status" value="1"/>
</dbReference>
<dbReference type="PANTHER" id="PTHR33121:SF76">
    <property type="entry name" value="SIGNALING PROTEIN"/>
    <property type="match status" value="1"/>
</dbReference>
<evidence type="ECO:0000313" key="3">
    <source>
        <dbReference type="Proteomes" id="UP000580043"/>
    </source>
</evidence>
<dbReference type="Proteomes" id="UP000580043">
    <property type="component" value="Unassembled WGS sequence"/>
</dbReference>
<gene>
    <name evidence="2" type="ORF">HHL15_24850</name>
</gene>
<proteinExistence type="predicted"/>
<protein>
    <submittedName>
        <fullName evidence="2">EAL domain-containing protein</fullName>
    </submittedName>
</protein>
<dbReference type="InterPro" id="IPR001633">
    <property type="entry name" value="EAL_dom"/>
</dbReference>
<organism evidence="2 3">
    <name type="scientific">Zoogloea dura</name>
    <dbReference type="NCBI Taxonomy" id="2728840"/>
    <lineage>
        <taxon>Bacteria</taxon>
        <taxon>Pseudomonadati</taxon>
        <taxon>Pseudomonadota</taxon>
        <taxon>Betaproteobacteria</taxon>
        <taxon>Rhodocyclales</taxon>
        <taxon>Zoogloeaceae</taxon>
        <taxon>Zoogloea</taxon>
    </lineage>
</organism>
<dbReference type="InterPro" id="IPR050706">
    <property type="entry name" value="Cyclic-di-GMP_PDE-like"/>
</dbReference>
<sequence>MPDADLHLNPLTRDFLARLPTARVSGKQLYRAPDGGVLGDWFGLALSSAFQPIVDSLSGRIAGREAFLRSGSPEDHGLSPWTLFSTAADDARVIGLDRLARAVHLLNALVAGNEAPLFLNVHGRLLAAVADDHGRAFRRVVDALGVQPDSIVIETPVEASDQPDLLAFVLRNYRNNGFRVAVNVESPAQWQSISTTVWPQFVKIDSRKLGRGSEARERLKWLSALREDATLIVTHIEEDPEDYVAEHTLLQGYALGYPAAGVADMAAEAKAA</sequence>
<comment type="caution">
    <text evidence="2">The sequence shown here is derived from an EMBL/GenBank/DDBJ whole genome shotgun (WGS) entry which is preliminary data.</text>
</comment>
<keyword evidence="3" id="KW-1185">Reference proteome</keyword>
<dbReference type="SMART" id="SM00052">
    <property type="entry name" value="EAL"/>
    <property type="match status" value="1"/>
</dbReference>
<evidence type="ECO:0000313" key="2">
    <source>
        <dbReference type="EMBL" id="NML28984.1"/>
    </source>
</evidence>
<evidence type="ECO:0000259" key="1">
    <source>
        <dbReference type="PROSITE" id="PS50883"/>
    </source>
</evidence>
<dbReference type="GO" id="GO:0071111">
    <property type="term" value="F:cyclic-guanylate-specific phosphodiesterase activity"/>
    <property type="evidence" value="ECO:0007669"/>
    <property type="project" value="InterPro"/>
</dbReference>
<dbReference type="PROSITE" id="PS50883">
    <property type="entry name" value="EAL"/>
    <property type="match status" value="1"/>
</dbReference>
<dbReference type="InterPro" id="IPR035919">
    <property type="entry name" value="EAL_sf"/>
</dbReference>
<dbReference type="SUPFAM" id="SSF141868">
    <property type="entry name" value="EAL domain-like"/>
    <property type="match status" value="1"/>
</dbReference>
<feature type="domain" description="EAL" evidence="1">
    <location>
        <begin position="26"/>
        <end position="272"/>
    </location>
</feature>
<reference evidence="2 3" key="1">
    <citation type="submission" date="2020-04" db="EMBL/GenBank/DDBJ databases">
        <title>Zoogloea sp. G-4-1-14 isolated from soil.</title>
        <authorList>
            <person name="Dahal R.H."/>
        </authorList>
    </citation>
    <scope>NUCLEOTIDE SEQUENCE [LARGE SCALE GENOMIC DNA]</scope>
    <source>
        <strain evidence="2 3">G-4-1-14</strain>
    </source>
</reference>
<dbReference type="EMBL" id="JABBGA010000042">
    <property type="protein sequence ID" value="NML28984.1"/>
    <property type="molecule type" value="Genomic_DNA"/>
</dbReference>